<dbReference type="Proteomes" id="UP000321412">
    <property type="component" value="Unassembled WGS sequence"/>
</dbReference>
<accession>A0A5C6XAA3</accession>
<reference evidence="1 2" key="1">
    <citation type="submission" date="2019-08" db="EMBL/GenBank/DDBJ databases">
        <title>Bradymonadales sp. TMQ4.</title>
        <authorList>
            <person name="Liang Q."/>
        </authorList>
    </citation>
    <scope>NUCLEOTIDE SEQUENCE [LARGE SCALE GENOMIC DNA]</scope>
    <source>
        <strain evidence="1 2">TMQ4</strain>
    </source>
</reference>
<evidence type="ECO:0000313" key="1">
    <source>
        <dbReference type="EMBL" id="TXD36653.1"/>
    </source>
</evidence>
<dbReference type="RefSeq" id="WP_146981781.1">
    <property type="nucleotide sequence ID" value="NZ_VOSM01000005.1"/>
</dbReference>
<dbReference type="EMBL" id="VOSM01000005">
    <property type="protein sequence ID" value="TXD36653.1"/>
    <property type="molecule type" value="Genomic_DNA"/>
</dbReference>
<gene>
    <name evidence="1" type="ORF">FRC98_12550</name>
</gene>
<dbReference type="OrthoDB" id="5483130at2"/>
<dbReference type="AlphaFoldDB" id="A0A5C6XAA3"/>
<evidence type="ECO:0000313" key="2">
    <source>
        <dbReference type="Proteomes" id="UP000321412"/>
    </source>
</evidence>
<name>A0A5C6XAA3_9DELT</name>
<organism evidence="1 2">
    <name type="scientific">Lujinxingia vulgaris</name>
    <dbReference type="NCBI Taxonomy" id="2600176"/>
    <lineage>
        <taxon>Bacteria</taxon>
        <taxon>Deltaproteobacteria</taxon>
        <taxon>Bradymonadales</taxon>
        <taxon>Lujinxingiaceae</taxon>
        <taxon>Lujinxingia</taxon>
    </lineage>
</organism>
<protein>
    <submittedName>
        <fullName evidence="1">Uncharacterized protein</fullName>
    </submittedName>
</protein>
<keyword evidence="2" id="KW-1185">Reference proteome</keyword>
<comment type="caution">
    <text evidence="1">The sequence shown here is derived from an EMBL/GenBank/DDBJ whole genome shotgun (WGS) entry which is preliminary data.</text>
</comment>
<proteinExistence type="predicted"/>
<sequence length="438" mass="49555">MTSRTLITSSRLIFYALATSLLTLNGCSCHDEDDYFWEFEEPPMETSIDVGLPPDDAGEPDEGFVPIDVGGEPEDPEDWDWAFPDPEIEPEPPEWEETEWRSEVVAEGLPRSFASNDRTSVVVDRQGTVWLGFHRCADRFCADPELVVARRPVGGSWSYESIDRHEGLFGLSVIHANEPLAVYLDAPDQSLALAQRRPEGGWLVDRVAQGRVSAADGFDITHDRARYYLSYAQQSADRVEFYTYNTANPTPLWRRLRDLSPATSAAFDEGLKAGNALDFYLIHRGMGANFQISRYDVGEDAWTTSQRDYTTQVSALVYRQNGQLCVSGSGNSGLVVDCGDFEDPISQREFFNNGQTYYLSSMIEARDQTLFVAYHNADEQDLRIARSEEERWQWSSERVFEGPTYGVSTAIDHRDHVLVSYYYCPGDTCEVRLMERVP</sequence>